<dbReference type="EMBL" id="JAHQCW010000071">
    <property type="protein sequence ID" value="MBU9739641.1"/>
    <property type="molecule type" value="Genomic_DNA"/>
</dbReference>
<feature type="domain" description="LTD" evidence="4">
    <location>
        <begin position="170"/>
        <end position="287"/>
    </location>
</feature>
<accession>A0A949K7P8</accession>
<feature type="domain" description="LTD" evidence="4">
    <location>
        <begin position="316"/>
        <end position="447"/>
    </location>
</feature>
<keyword evidence="2" id="KW-1133">Transmembrane helix</keyword>
<organism evidence="5 6">
    <name type="scientific">Diplocloster agilis</name>
    <dbReference type="NCBI Taxonomy" id="2850323"/>
    <lineage>
        <taxon>Bacteria</taxon>
        <taxon>Bacillati</taxon>
        <taxon>Bacillota</taxon>
        <taxon>Clostridia</taxon>
        <taxon>Lachnospirales</taxon>
        <taxon>Lachnospiraceae</taxon>
        <taxon>Diplocloster</taxon>
    </lineage>
</organism>
<evidence type="ECO:0000256" key="2">
    <source>
        <dbReference type="SAM" id="Phobius"/>
    </source>
</evidence>
<dbReference type="InterPro" id="IPR001322">
    <property type="entry name" value="Lamin_tail_dom"/>
</dbReference>
<dbReference type="SUPFAM" id="SSF101898">
    <property type="entry name" value="NHL repeat"/>
    <property type="match status" value="1"/>
</dbReference>
<keyword evidence="2" id="KW-0812">Transmembrane</keyword>
<feature type="domain" description="LTD" evidence="4">
    <location>
        <begin position="448"/>
        <end position="593"/>
    </location>
</feature>
<keyword evidence="3" id="KW-0732">Signal</keyword>
<evidence type="ECO:0000256" key="3">
    <source>
        <dbReference type="SAM" id="SignalP"/>
    </source>
</evidence>
<keyword evidence="6" id="KW-1185">Reference proteome</keyword>
<feature type="region of interest" description="Disordered" evidence="1">
    <location>
        <begin position="986"/>
        <end position="1058"/>
    </location>
</feature>
<evidence type="ECO:0000259" key="4">
    <source>
        <dbReference type="PROSITE" id="PS51841"/>
    </source>
</evidence>
<gene>
    <name evidence="5" type="ORF">KTH89_24195</name>
</gene>
<proteinExistence type="predicted"/>
<dbReference type="PROSITE" id="PS51841">
    <property type="entry name" value="LTD"/>
    <property type="match status" value="4"/>
</dbReference>
<dbReference type="AlphaFoldDB" id="A0A949K7P8"/>
<evidence type="ECO:0000256" key="1">
    <source>
        <dbReference type="SAM" id="MobiDB-lite"/>
    </source>
</evidence>
<keyword evidence="2" id="KW-0472">Membrane</keyword>
<feature type="domain" description="LTD" evidence="4">
    <location>
        <begin position="24"/>
        <end position="139"/>
    </location>
</feature>
<dbReference type="Pfam" id="PF00932">
    <property type="entry name" value="LTD"/>
    <property type="match status" value="4"/>
</dbReference>
<sequence>MKRSKRSTWIRALGIMELIIFVSSPIQYAQTANAAETENTVFINEIESDDANGGNDWVEIMNAGETDVNISGWFVSDDKELERLEDGSAWRIAEGTVLEAGAVLVLEDGLNFDFGLGKNDKVVLYDADSQVLDFYEWTGHAAGTYSRVPDDTGEFTDQVATKGQLNITGGEGGEPEPESGKAVINEINSAPDDWVEFINAGTGAIDISGYEIRDNSDDHRWKFPDGTSLDPGELLLVSADTVGRIYQDQTDTYEEGAFQEAIGIGSGDSIRLYDSEGTLQDEYTWTEHASYEGDQSAASYGRYPDGTGSFTLMPETPGQSNSWYEPTVVINEVESNGDATDWAEVYNVGSTPVDLSGWYLLDNDPVGHAADVTPVAEGTVLNPGEYFVFDQMEHFTFGLGKADQVSIYNKDRIMIAEFAWEDHANGVFARIPDGTGEFVDFAVATKGEANIIKNPVVLNEIQSKDPQGGPDWIELANNTEAELDISGIVIKDDDDTHEYVIPEGTKIPANGFIVFTENDFGFGLGKNDRVRLFENDLLIADTTWVDQTNPTWGLYPDVNGKEYRNTKEATPGGANVFDGIPEVIAWPGREEVAVFDAEPTFLEDSSGLDCYNGQLYAVDNGTGTFWILDMAGDGTLTFAKGFENGKRVRFKKDADNASAAGPDAEGISVDAEGYVYIASERDNSAKGVNYNVILKVNPKEEGPDLVALQEWDLTASLPQVAANTGIESVEWVSNKEVTDKLYDQNTNAGFDAENYPGAVADGVFFVALEDNGHVYAYVLNEDGSSVQIADIDSKLGGAMALDYDTYEKVLWVAADNGFGNRAAIVTFTGEADPAVIHVMPAGGVDVTGNNEGFAIAEARYTRDGQRPVYRFQDGVKSGALTIGSIACDYKDTTVPVTYPILEGADQTVVQNSDGTAVIRVNADISKFVSVAVDGNTVDGSNYKVTEGSTIVTFTPEYLSALSVGPHAVVINFIDGTAATSLTLSKASEDHKPGGGDHNGTVPDDNNTGTTPAPDDNTGTTPEGDKNSGTDSNTNNDSTTDSTTDSNNGSTEKAAAPDTGDHAPIAWLFVLAAGAGCIAVIFKRKCCSGRKV</sequence>
<feature type="chain" id="PRO_5037037976" evidence="3">
    <location>
        <begin position="35"/>
        <end position="1091"/>
    </location>
</feature>
<feature type="compositionally biased region" description="Polar residues" evidence="1">
    <location>
        <begin position="1003"/>
        <end position="1020"/>
    </location>
</feature>
<evidence type="ECO:0000313" key="5">
    <source>
        <dbReference type="EMBL" id="MBU9739641.1"/>
    </source>
</evidence>
<protein>
    <submittedName>
        <fullName evidence="5">Lamin tail domain-containing protein</fullName>
    </submittedName>
</protein>
<comment type="caution">
    <text evidence="5">The sequence shown here is derived from an EMBL/GenBank/DDBJ whole genome shotgun (WGS) entry which is preliminary data.</text>
</comment>
<feature type="signal peptide" evidence="3">
    <location>
        <begin position="1"/>
        <end position="34"/>
    </location>
</feature>
<dbReference type="InterPro" id="IPR036415">
    <property type="entry name" value="Lamin_tail_dom_sf"/>
</dbReference>
<name>A0A949K7P8_9FIRM</name>
<reference evidence="5" key="1">
    <citation type="submission" date="2021-06" db="EMBL/GenBank/DDBJ databases">
        <title>Description of novel taxa of the family Lachnospiraceae.</title>
        <authorList>
            <person name="Chaplin A.V."/>
            <person name="Sokolova S.R."/>
            <person name="Pikina A.P."/>
            <person name="Korzhanova M."/>
            <person name="Belova V."/>
            <person name="Korostin D."/>
            <person name="Efimov B.A."/>
        </authorList>
    </citation>
    <scope>NUCLEOTIDE SEQUENCE</scope>
    <source>
        <strain evidence="5">ASD5720</strain>
    </source>
</reference>
<feature type="transmembrane region" description="Helical" evidence="2">
    <location>
        <begin position="1064"/>
        <end position="1081"/>
    </location>
</feature>
<dbReference type="RefSeq" id="WP_238723402.1">
    <property type="nucleotide sequence ID" value="NZ_JAHQCW010000071.1"/>
</dbReference>
<evidence type="ECO:0000313" key="6">
    <source>
        <dbReference type="Proteomes" id="UP000712157"/>
    </source>
</evidence>
<dbReference type="Gene3D" id="2.60.40.1260">
    <property type="entry name" value="Lamin Tail domain"/>
    <property type="match status" value="4"/>
</dbReference>
<dbReference type="SUPFAM" id="SSF74853">
    <property type="entry name" value="Lamin A/C globular tail domain"/>
    <property type="match status" value="4"/>
</dbReference>
<feature type="compositionally biased region" description="Low complexity" evidence="1">
    <location>
        <begin position="1028"/>
        <end position="1050"/>
    </location>
</feature>
<dbReference type="Proteomes" id="UP000712157">
    <property type="component" value="Unassembled WGS sequence"/>
</dbReference>